<keyword evidence="5 6" id="KW-0472">Membrane</keyword>
<evidence type="ECO:0000313" key="7">
    <source>
        <dbReference type="EMBL" id="SDM78782.1"/>
    </source>
</evidence>
<organism evidence="7 8">
    <name type="scientific">Haloarchaeobius iranensis</name>
    <dbReference type="NCBI Taxonomy" id="996166"/>
    <lineage>
        <taxon>Archaea</taxon>
        <taxon>Methanobacteriati</taxon>
        <taxon>Methanobacteriota</taxon>
        <taxon>Stenosarchaea group</taxon>
        <taxon>Halobacteria</taxon>
        <taxon>Halobacteriales</taxon>
        <taxon>Halorubellaceae</taxon>
        <taxon>Haloarchaeobius</taxon>
    </lineage>
</organism>
<name>A0A1G9W2L2_9EURY</name>
<evidence type="ECO:0000256" key="4">
    <source>
        <dbReference type="ARBA" id="ARBA00022989"/>
    </source>
</evidence>
<evidence type="ECO:0000256" key="2">
    <source>
        <dbReference type="ARBA" id="ARBA00022475"/>
    </source>
</evidence>
<feature type="transmembrane region" description="Helical" evidence="6">
    <location>
        <begin position="7"/>
        <end position="24"/>
    </location>
</feature>
<dbReference type="AlphaFoldDB" id="A0A1G9W2L2"/>
<evidence type="ECO:0000313" key="8">
    <source>
        <dbReference type="Proteomes" id="UP000199370"/>
    </source>
</evidence>
<dbReference type="EMBL" id="FNIA01000007">
    <property type="protein sequence ID" value="SDM78782.1"/>
    <property type="molecule type" value="Genomic_DNA"/>
</dbReference>
<feature type="transmembrane region" description="Helical" evidence="6">
    <location>
        <begin position="36"/>
        <end position="56"/>
    </location>
</feature>
<keyword evidence="2" id="KW-1003">Cell membrane</keyword>
<keyword evidence="8" id="KW-1185">Reference proteome</keyword>
<evidence type="ECO:0000256" key="3">
    <source>
        <dbReference type="ARBA" id="ARBA00022692"/>
    </source>
</evidence>
<dbReference type="InterPro" id="IPR005171">
    <property type="entry name" value="Cyt_c_oxidase_su4_prok"/>
</dbReference>
<dbReference type="RefSeq" id="WP_089732653.1">
    <property type="nucleotide sequence ID" value="NZ_FNIA01000007.1"/>
</dbReference>
<proteinExistence type="predicted"/>
<evidence type="ECO:0000256" key="1">
    <source>
        <dbReference type="ARBA" id="ARBA00004651"/>
    </source>
</evidence>
<gene>
    <name evidence="7" type="ORF">SAMN05192554_107124</name>
</gene>
<protein>
    <submittedName>
        <fullName evidence="7">Cytochrome c oxidase subunit 4</fullName>
    </submittedName>
</protein>
<comment type="subcellular location">
    <subcellularLocation>
        <location evidence="1">Cell membrane</location>
        <topology evidence="1">Multi-pass membrane protein</topology>
    </subcellularLocation>
</comment>
<evidence type="ECO:0000256" key="5">
    <source>
        <dbReference type="ARBA" id="ARBA00023136"/>
    </source>
</evidence>
<dbReference type="GO" id="GO:0005886">
    <property type="term" value="C:plasma membrane"/>
    <property type="evidence" value="ECO:0007669"/>
    <property type="project" value="UniProtKB-SubCell"/>
</dbReference>
<keyword evidence="3 6" id="KW-0812">Transmembrane</keyword>
<keyword evidence="4 6" id="KW-1133">Transmembrane helix</keyword>
<dbReference type="OrthoDB" id="201875at2157"/>
<reference evidence="7 8" key="1">
    <citation type="submission" date="2016-10" db="EMBL/GenBank/DDBJ databases">
        <authorList>
            <person name="de Groot N.N."/>
        </authorList>
    </citation>
    <scope>NUCLEOTIDE SEQUENCE [LARGE SCALE GENOMIC DNA]</scope>
    <source>
        <strain evidence="8">EB21,IBRC-M 10013,KCTC 4048</strain>
    </source>
</reference>
<accession>A0A1G9W2L2</accession>
<sequence length="89" mass="9927">MSRAKLYTVIYVVLFVLATVQVVVEQAGYLEESYWMAFWAIMVLSAVKAVVVAGWYQHLRWEPRSVTTLMLLGLLGAVALTVAASYSIL</sequence>
<dbReference type="Pfam" id="PF03626">
    <property type="entry name" value="COX4_pro"/>
    <property type="match status" value="1"/>
</dbReference>
<feature type="transmembrane region" description="Helical" evidence="6">
    <location>
        <begin position="68"/>
        <end position="88"/>
    </location>
</feature>
<dbReference type="STRING" id="996166.SAMN05192554_107124"/>
<evidence type="ECO:0000256" key="6">
    <source>
        <dbReference type="SAM" id="Phobius"/>
    </source>
</evidence>
<dbReference type="Proteomes" id="UP000199370">
    <property type="component" value="Unassembled WGS sequence"/>
</dbReference>